<evidence type="ECO:0000256" key="1">
    <source>
        <dbReference type="SAM" id="SignalP"/>
    </source>
</evidence>
<feature type="chain" id="PRO_5018172924" description="TNase-like domain-containing protein" evidence="1">
    <location>
        <begin position="25"/>
        <end position="144"/>
    </location>
</feature>
<evidence type="ECO:0000313" key="3">
    <source>
        <dbReference type="Proteomes" id="UP000269097"/>
    </source>
</evidence>
<proteinExistence type="predicted"/>
<dbReference type="AlphaFoldDB" id="A0A3G3JSX1"/>
<gene>
    <name evidence="2" type="ORF">EAV92_01200</name>
</gene>
<dbReference type="EMBL" id="CP033433">
    <property type="protein sequence ID" value="AYQ71325.1"/>
    <property type="molecule type" value="Genomic_DNA"/>
</dbReference>
<name>A0A3G3JSX1_9BACL</name>
<evidence type="ECO:0000313" key="2">
    <source>
        <dbReference type="EMBL" id="AYQ71325.1"/>
    </source>
</evidence>
<dbReference type="Proteomes" id="UP000269097">
    <property type="component" value="Chromosome"/>
</dbReference>
<dbReference type="KEGG" id="coh:EAV92_01200"/>
<organism evidence="2 3">
    <name type="scientific">Cohnella candidum</name>
    <dbReference type="NCBI Taxonomy" id="2674991"/>
    <lineage>
        <taxon>Bacteria</taxon>
        <taxon>Bacillati</taxon>
        <taxon>Bacillota</taxon>
        <taxon>Bacilli</taxon>
        <taxon>Bacillales</taxon>
        <taxon>Paenibacillaceae</taxon>
        <taxon>Cohnella</taxon>
    </lineage>
</organism>
<evidence type="ECO:0008006" key="4">
    <source>
        <dbReference type="Google" id="ProtNLM"/>
    </source>
</evidence>
<keyword evidence="1" id="KW-0732">Signal</keyword>
<protein>
    <recommendedName>
        <fullName evidence="4">TNase-like domain-containing protein</fullName>
    </recommendedName>
</protein>
<reference evidence="2 3" key="1">
    <citation type="submission" date="2018-10" db="EMBL/GenBank/DDBJ databases">
        <title>Genome Sequence of Cohnella sp.</title>
        <authorList>
            <person name="Srinivasan S."/>
            <person name="Kim M.K."/>
        </authorList>
    </citation>
    <scope>NUCLEOTIDE SEQUENCE [LARGE SCALE GENOMIC DNA]</scope>
    <source>
        <strain evidence="2 3">18JY8-7</strain>
    </source>
</reference>
<accession>A0A3G3JSX1</accession>
<dbReference type="RefSeq" id="WP_123039389.1">
    <property type="nucleotide sequence ID" value="NZ_CP033433.1"/>
</dbReference>
<dbReference type="PROSITE" id="PS51257">
    <property type="entry name" value="PROKAR_LIPOPROTEIN"/>
    <property type="match status" value="1"/>
</dbReference>
<keyword evidence="3" id="KW-1185">Reference proteome</keyword>
<sequence>MKLMLKPAWLCLAFLFLIGLTACRDNDKPTPVDLNPITLAQAYPGDILKTDRIELLDGSTGETRTVEDPAAIREWLTAIKNIRLIPDDNQEGRAGYRFGIQLFQGEELKLGFIPNSVQNVYYESNEELETKVQAFFETQFGRKF</sequence>
<feature type="signal peptide" evidence="1">
    <location>
        <begin position="1"/>
        <end position="24"/>
    </location>
</feature>